<evidence type="ECO:0000256" key="7">
    <source>
        <dbReference type="SAM" id="SignalP"/>
    </source>
</evidence>
<accession>A0A447RXK5</accession>
<dbReference type="Gene3D" id="2.60.40.3500">
    <property type="match status" value="1"/>
</dbReference>
<proteinExistence type="inferred from homology"/>
<feature type="signal peptide" evidence="7">
    <location>
        <begin position="1"/>
        <end position="22"/>
    </location>
</feature>
<feature type="domain" description="MurNAc-LAA" evidence="8">
    <location>
        <begin position="201"/>
        <end position="249"/>
    </location>
</feature>
<feature type="region of interest" description="Disordered" evidence="6">
    <location>
        <begin position="129"/>
        <end position="190"/>
    </location>
</feature>
<evidence type="ECO:0000256" key="6">
    <source>
        <dbReference type="SAM" id="MobiDB-lite"/>
    </source>
</evidence>
<dbReference type="GO" id="GO:0071555">
    <property type="term" value="P:cell wall organization"/>
    <property type="evidence" value="ECO:0007669"/>
    <property type="project" value="UniProtKB-KW"/>
</dbReference>
<dbReference type="PANTHER" id="PTHR30404">
    <property type="entry name" value="N-ACETYLMURAMOYL-L-ALANINE AMIDASE"/>
    <property type="match status" value="1"/>
</dbReference>
<organism evidence="9 10">
    <name type="scientific">Klebsiella pneumoniae</name>
    <dbReference type="NCBI Taxonomy" id="573"/>
    <lineage>
        <taxon>Bacteria</taxon>
        <taxon>Pseudomonadati</taxon>
        <taxon>Pseudomonadota</taxon>
        <taxon>Gammaproteobacteria</taxon>
        <taxon>Enterobacterales</taxon>
        <taxon>Enterobacteriaceae</taxon>
        <taxon>Klebsiella/Raoultella group</taxon>
        <taxon>Klebsiella</taxon>
        <taxon>Klebsiella pneumoniae complex</taxon>
    </lineage>
</organism>
<protein>
    <recommendedName>
        <fullName evidence="3">N-acetylmuramoyl-L-alanine amidase</fullName>
        <ecNumber evidence="3">3.5.1.28</ecNumber>
    </recommendedName>
</protein>
<evidence type="ECO:0000256" key="5">
    <source>
        <dbReference type="ARBA" id="ARBA00023316"/>
    </source>
</evidence>
<keyword evidence="4 9" id="KW-0378">Hydrolase</keyword>
<dbReference type="Proteomes" id="UP000282433">
    <property type="component" value="Chromosome"/>
</dbReference>
<feature type="chain" id="PRO_5019071284" description="N-acetylmuramoyl-L-alanine amidase" evidence="7">
    <location>
        <begin position="23"/>
        <end position="256"/>
    </location>
</feature>
<gene>
    <name evidence="9" type="primary">amiB_1</name>
    <name evidence="9" type="ORF">NCTC13635_04528</name>
</gene>
<reference evidence="9 10" key="1">
    <citation type="submission" date="2018-12" db="EMBL/GenBank/DDBJ databases">
        <authorList>
            <consortium name="Pathogen Informatics"/>
        </authorList>
    </citation>
    <scope>NUCLEOTIDE SEQUENCE [LARGE SCALE GENOMIC DNA]</scope>
    <source>
        <strain evidence="9 10">NCTC13635</strain>
    </source>
</reference>
<dbReference type="GO" id="GO:0009253">
    <property type="term" value="P:peptidoglycan catabolic process"/>
    <property type="evidence" value="ECO:0007669"/>
    <property type="project" value="InterPro"/>
</dbReference>
<dbReference type="GO" id="GO:0008745">
    <property type="term" value="F:N-acetylmuramoyl-L-alanine amidase activity"/>
    <property type="evidence" value="ECO:0007669"/>
    <property type="project" value="UniProtKB-EC"/>
</dbReference>
<keyword evidence="5" id="KW-0961">Cell wall biogenesis/degradation</keyword>
<evidence type="ECO:0000313" key="10">
    <source>
        <dbReference type="Proteomes" id="UP000282433"/>
    </source>
</evidence>
<feature type="compositionally biased region" description="Pro residues" evidence="6">
    <location>
        <begin position="129"/>
        <end position="138"/>
    </location>
</feature>
<sequence>MKYRITTWLAAALMLSSLHATAASLSDIQVSNGDQQARITLSFVGEPEYSFTPQGKRLVALDIKQTGVLQGLPLQFSGSNLVKSIRAGTPQDTQTLRLLVDLTEDGKNPGGEATERANYTVVFTINADAPPPPPPPPVVVKRADPPPVMPSRTTTSGRNPFSSSGHERQTVMTSSQPAMTNNQTVTRPAARTVSADDKVIIAIDAGHGGQDPGAIGPNGTKEKNVTIAIARKLRALLNADPQFKPVLTATGITLFR</sequence>
<dbReference type="EMBL" id="LR134162">
    <property type="protein sequence ID" value="VEB04557.1"/>
    <property type="molecule type" value="Genomic_DNA"/>
</dbReference>
<dbReference type="Pfam" id="PF01520">
    <property type="entry name" value="Amidase_3"/>
    <property type="match status" value="1"/>
</dbReference>
<evidence type="ECO:0000259" key="8">
    <source>
        <dbReference type="Pfam" id="PF01520"/>
    </source>
</evidence>
<evidence type="ECO:0000256" key="3">
    <source>
        <dbReference type="ARBA" id="ARBA00011901"/>
    </source>
</evidence>
<dbReference type="PANTHER" id="PTHR30404:SF6">
    <property type="entry name" value="N-ACETYLMURAMOYL-L-ALANINE AMIDASE AMIB"/>
    <property type="match status" value="1"/>
</dbReference>
<dbReference type="GO" id="GO:0030288">
    <property type="term" value="C:outer membrane-bounded periplasmic space"/>
    <property type="evidence" value="ECO:0007669"/>
    <property type="project" value="TreeGrafter"/>
</dbReference>
<keyword evidence="7" id="KW-0732">Signal</keyword>
<dbReference type="InterPro" id="IPR050695">
    <property type="entry name" value="N-acetylmuramoyl_amidase_3"/>
</dbReference>
<dbReference type="EC" id="3.5.1.28" evidence="3"/>
<name>A0A447RXK5_KLEPN</name>
<evidence type="ECO:0000256" key="2">
    <source>
        <dbReference type="ARBA" id="ARBA00010860"/>
    </source>
</evidence>
<dbReference type="Gene3D" id="3.40.630.40">
    <property type="entry name" value="Zn-dependent exopeptidases"/>
    <property type="match status" value="1"/>
</dbReference>
<evidence type="ECO:0000256" key="4">
    <source>
        <dbReference type="ARBA" id="ARBA00022801"/>
    </source>
</evidence>
<dbReference type="CDD" id="cd02696">
    <property type="entry name" value="MurNAc-LAA"/>
    <property type="match status" value="1"/>
</dbReference>
<dbReference type="AlphaFoldDB" id="A0A447RXK5"/>
<evidence type="ECO:0000313" key="9">
    <source>
        <dbReference type="EMBL" id="VEB04557.1"/>
    </source>
</evidence>
<comment type="catalytic activity">
    <reaction evidence="1">
        <text>Hydrolyzes the link between N-acetylmuramoyl residues and L-amino acid residues in certain cell-wall glycopeptides.</text>
        <dbReference type="EC" id="3.5.1.28"/>
    </reaction>
</comment>
<dbReference type="SUPFAM" id="SSF53187">
    <property type="entry name" value="Zn-dependent exopeptidases"/>
    <property type="match status" value="1"/>
</dbReference>
<evidence type="ECO:0000256" key="1">
    <source>
        <dbReference type="ARBA" id="ARBA00001561"/>
    </source>
</evidence>
<dbReference type="InterPro" id="IPR002508">
    <property type="entry name" value="MurNAc-LAA_cat"/>
</dbReference>
<comment type="similarity">
    <text evidence="2">Belongs to the N-acetylmuramoyl-L-alanine amidase 3 family.</text>
</comment>
<feature type="compositionally biased region" description="Polar residues" evidence="6">
    <location>
        <begin position="151"/>
        <end position="186"/>
    </location>
</feature>